<accession>A0ACC0KKY6</accession>
<dbReference type="EMBL" id="CM046120">
    <property type="protein sequence ID" value="KAI8437246.1"/>
    <property type="molecule type" value="Genomic_DNA"/>
</dbReference>
<evidence type="ECO:0000313" key="2">
    <source>
        <dbReference type="Proteomes" id="UP001064048"/>
    </source>
</evidence>
<gene>
    <name evidence="1" type="ORF">MSG28_011632</name>
</gene>
<sequence>MPAQSGEPPRAGPGILSKAMATASGGRVNIHAPAGAVPEWLMHTFQDRAARTKP</sequence>
<evidence type="ECO:0000313" key="1">
    <source>
        <dbReference type="EMBL" id="KAI8437246.1"/>
    </source>
</evidence>
<proteinExistence type="predicted"/>
<reference evidence="1 2" key="1">
    <citation type="journal article" date="2022" name="Genome Biol. Evol.">
        <title>The Spruce Budworm Genome: Reconstructing the Evolutionary History of Antifreeze Proteins.</title>
        <authorList>
            <person name="Beliveau C."/>
            <person name="Gagne P."/>
            <person name="Picq S."/>
            <person name="Vernygora O."/>
            <person name="Keeling C.I."/>
            <person name="Pinkney K."/>
            <person name="Doucet D."/>
            <person name="Wen F."/>
            <person name="Johnston J.S."/>
            <person name="Maaroufi H."/>
            <person name="Boyle B."/>
            <person name="Laroche J."/>
            <person name="Dewar K."/>
            <person name="Juretic N."/>
            <person name="Blackburn G."/>
            <person name="Nisole A."/>
            <person name="Brunet B."/>
            <person name="Brandao M."/>
            <person name="Lumley L."/>
            <person name="Duan J."/>
            <person name="Quan G."/>
            <person name="Lucarotti C.J."/>
            <person name="Roe A.D."/>
            <person name="Sperling F.A.H."/>
            <person name="Levesque R.C."/>
            <person name="Cusson M."/>
        </authorList>
    </citation>
    <scope>NUCLEOTIDE SEQUENCE [LARGE SCALE GENOMIC DNA]</scope>
    <source>
        <strain evidence="1">Glfc:IPQL:Cfum</strain>
    </source>
</reference>
<dbReference type="Proteomes" id="UP001064048">
    <property type="component" value="Chromosome 20"/>
</dbReference>
<organism evidence="1 2">
    <name type="scientific">Choristoneura fumiferana</name>
    <name type="common">Spruce budworm moth</name>
    <name type="synonym">Archips fumiferana</name>
    <dbReference type="NCBI Taxonomy" id="7141"/>
    <lineage>
        <taxon>Eukaryota</taxon>
        <taxon>Metazoa</taxon>
        <taxon>Ecdysozoa</taxon>
        <taxon>Arthropoda</taxon>
        <taxon>Hexapoda</taxon>
        <taxon>Insecta</taxon>
        <taxon>Pterygota</taxon>
        <taxon>Neoptera</taxon>
        <taxon>Endopterygota</taxon>
        <taxon>Lepidoptera</taxon>
        <taxon>Glossata</taxon>
        <taxon>Ditrysia</taxon>
        <taxon>Tortricoidea</taxon>
        <taxon>Tortricidae</taxon>
        <taxon>Tortricinae</taxon>
        <taxon>Choristoneura</taxon>
    </lineage>
</organism>
<comment type="caution">
    <text evidence="1">The sequence shown here is derived from an EMBL/GenBank/DDBJ whole genome shotgun (WGS) entry which is preliminary data.</text>
</comment>
<keyword evidence="2" id="KW-1185">Reference proteome</keyword>
<name>A0ACC0KKY6_CHOFU</name>
<protein>
    <submittedName>
        <fullName evidence="1">Uncharacterized protein</fullName>
    </submittedName>
</protein>